<organism evidence="1 2">
    <name type="scientific">Dreissena polymorpha</name>
    <name type="common">Zebra mussel</name>
    <name type="synonym">Mytilus polymorpha</name>
    <dbReference type="NCBI Taxonomy" id="45954"/>
    <lineage>
        <taxon>Eukaryota</taxon>
        <taxon>Metazoa</taxon>
        <taxon>Spiralia</taxon>
        <taxon>Lophotrochozoa</taxon>
        <taxon>Mollusca</taxon>
        <taxon>Bivalvia</taxon>
        <taxon>Autobranchia</taxon>
        <taxon>Heteroconchia</taxon>
        <taxon>Euheterodonta</taxon>
        <taxon>Imparidentia</taxon>
        <taxon>Neoheterodontei</taxon>
        <taxon>Myida</taxon>
        <taxon>Dreissenoidea</taxon>
        <taxon>Dreissenidae</taxon>
        <taxon>Dreissena</taxon>
    </lineage>
</organism>
<keyword evidence="2" id="KW-1185">Reference proteome</keyword>
<dbReference type="AlphaFoldDB" id="A0A9D4FFD6"/>
<protein>
    <submittedName>
        <fullName evidence="1">Uncharacterized protein</fullName>
    </submittedName>
</protein>
<dbReference type="Proteomes" id="UP000828390">
    <property type="component" value="Unassembled WGS sequence"/>
</dbReference>
<evidence type="ECO:0000313" key="2">
    <source>
        <dbReference type="Proteomes" id="UP000828390"/>
    </source>
</evidence>
<gene>
    <name evidence="1" type="ORF">DPMN_148361</name>
</gene>
<evidence type="ECO:0000313" key="1">
    <source>
        <dbReference type="EMBL" id="KAH3794822.1"/>
    </source>
</evidence>
<name>A0A9D4FFD6_DREPO</name>
<accession>A0A9D4FFD6</accession>
<dbReference type="EMBL" id="JAIWYP010000007">
    <property type="protein sequence ID" value="KAH3794822.1"/>
    <property type="molecule type" value="Genomic_DNA"/>
</dbReference>
<reference evidence="1" key="1">
    <citation type="journal article" date="2019" name="bioRxiv">
        <title>The Genome of the Zebra Mussel, Dreissena polymorpha: A Resource for Invasive Species Research.</title>
        <authorList>
            <person name="McCartney M.A."/>
            <person name="Auch B."/>
            <person name="Kono T."/>
            <person name="Mallez S."/>
            <person name="Zhang Y."/>
            <person name="Obille A."/>
            <person name="Becker A."/>
            <person name="Abrahante J.E."/>
            <person name="Garbe J."/>
            <person name="Badalamenti J.P."/>
            <person name="Herman A."/>
            <person name="Mangelson H."/>
            <person name="Liachko I."/>
            <person name="Sullivan S."/>
            <person name="Sone E.D."/>
            <person name="Koren S."/>
            <person name="Silverstein K.A.T."/>
            <person name="Beckman K.B."/>
            <person name="Gohl D.M."/>
        </authorList>
    </citation>
    <scope>NUCLEOTIDE SEQUENCE</scope>
    <source>
        <strain evidence="1">Duluth1</strain>
        <tissue evidence="1">Whole animal</tissue>
    </source>
</reference>
<reference evidence="1" key="2">
    <citation type="submission" date="2020-11" db="EMBL/GenBank/DDBJ databases">
        <authorList>
            <person name="McCartney M.A."/>
            <person name="Auch B."/>
            <person name="Kono T."/>
            <person name="Mallez S."/>
            <person name="Becker A."/>
            <person name="Gohl D.M."/>
            <person name="Silverstein K.A.T."/>
            <person name="Koren S."/>
            <person name="Bechman K.B."/>
            <person name="Herman A."/>
            <person name="Abrahante J.E."/>
            <person name="Garbe J."/>
        </authorList>
    </citation>
    <scope>NUCLEOTIDE SEQUENCE</scope>
    <source>
        <strain evidence="1">Duluth1</strain>
        <tissue evidence="1">Whole animal</tissue>
    </source>
</reference>
<sequence>MKNDPPRGGHFFQRTGTIFKLVQDIIVTNLLANSHDDQTIKLASRVLTRLAYALLPGDHVFQPTFHEDQTLNTIKVASRVNGHIIKNAPRPGGHAENITTSKICTGIHATASTQYTSNCCAMQYKEVKLQLLEQY</sequence>
<proteinExistence type="predicted"/>
<comment type="caution">
    <text evidence="1">The sequence shown here is derived from an EMBL/GenBank/DDBJ whole genome shotgun (WGS) entry which is preliminary data.</text>
</comment>